<dbReference type="AlphaFoldDB" id="A0AA38TIK0"/>
<evidence type="ECO:0000256" key="1">
    <source>
        <dbReference type="SAM" id="MobiDB-lite"/>
    </source>
</evidence>
<gene>
    <name evidence="2" type="ORF">OSB04_005854</name>
</gene>
<dbReference type="InterPro" id="IPR007590">
    <property type="entry name" value="Saf4/Yju2"/>
</dbReference>
<dbReference type="GO" id="GO:0071006">
    <property type="term" value="C:U2-type catalytic step 1 spliceosome"/>
    <property type="evidence" value="ECO:0007669"/>
    <property type="project" value="TreeGrafter"/>
</dbReference>
<dbReference type="GO" id="GO:0000398">
    <property type="term" value="P:mRNA splicing, via spliceosome"/>
    <property type="evidence" value="ECO:0007669"/>
    <property type="project" value="InterPro"/>
</dbReference>
<proteinExistence type="predicted"/>
<protein>
    <recommendedName>
        <fullName evidence="4">Splicing factor YJU2</fullName>
    </recommendedName>
</protein>
<sequence length="264" mass="30598">MAKRKVQSKHYPPDYDAAKIPRSRMPKNRQIKVRMLLPMSIRCSTCGNYIYEGTKVNSRKEDVEETYLGIRIFRFYFKCNKCSAEMIIKTDPQNSDYVVESGAARNFEPWRAEDEKEIDLANGEETVDKIEHSSFKMPPQISNRDGGSEVMAERKVVNKYYPSDFDAAKIPRRRVPKNRQMKVRMMLPMSIRCSTCGNYIYKGTKFNARKEDVIGGTYLGIGIFRFYFKCTECSSEITIKTDPQNSDYVVESGAARNFEPWRAE</sequence>
<keyword evidence="3" id="KW-1185">Reference proteome</keyword>
<reference evidence="2" key="1">
    <citation type="submission" date="2023-03" db="EMBL/GenBank/DDBJ databases">
        <title>Chromosome-scale reference genome and RAD-based genetic map of yellow starthistle (Centaurea solstitialis) reveal putative structural variation and QTLs associated with invader traits.</title>
        <authorList>
            <person name="Reatini B."/>
            <person name="Cang F.A."/>
            <person name="Jiang Q."/>
            <person name="Mckibben M.T.W."/>
            <person name="Barker M.S."/>
            <person name="Rieseberg L.H."/>
            <person name="Dlugosch K.M."/>
        </authorList>
    </citation>
    <scope>NUCLEOTIDE SEQUENCE</scope>
    <source>
        <strain evidence="2">CAN-66</strain>
        <tissue evidence="2">Leaf</tissue>
    </source>
</reference>
<comment type="caution">
    <text evidence="2">The sequence shown here is derived from an EMBL/GenBank/DDBJ whole genome shotgun (WGS) entry which is preliminary data.</text>
</comment>
<dbReference type="Pfam" id="PF04502">
    <property type="entry name" value="Saf4_Yju2"/>
    <property type="match status" value="2"/>
</dbReference>
<dbReference type="EMBL" id="JARYMX010000002">
    <property type="protein sequence ID" value="KAJ9560694.1"/>
    <property type="molecule type" value="Genomic_DNA"/>
</dbReference>
<evidence type="ECO:0008006" key="4">
    <source>
        <dbReference type="Google" id="ProtNLM"/>
    </source>
</evidence>
<dbReference type="PANTHER" id="PTHR12111:SF1">
    <property type="entry name" value="SPLICING FACTOR YJU2"/>
    <property type="match status" value="1"/>
</dbReference>
<feature type="region of interest" description="Disordered" evidence="1">
    <location>
        <begin position="1"/>
        <end position="22"/>
    </location>
</feature>
<organism evidence="2 3">
    <name type="scientific">Centaurea solstitialis</name>
    <name type="common">yellow star-thistle</name>
    <dbReference type="NCBI Taxonomy" id="347529"/>
    <lineage>
        <taxon>Eukaryota</taxon>
        <taxon>Viridiplantae</taxon>
        <taxon>Streptophyta</taxon>
        <taxon>Embryophyta</taxon>
        <taxon>Tracheophyta</taxon>
        <taxon>Spermatophyta</taxon>
        <taxon>Magnoliopsida</taxon>
        <taxon>eudicotyledons</taxon>
        <taxon>Gunneridae</taxon>
        <taxon>Pentapetalae</taxon>
        <taxon>asterids</taxon>
        <taxon>campanulids</taxon>
        <taxon>Asterales</taxon>
        <taxon>Asteraceae</taxon>
        <taxon>Carduoideae</taxon>
        <taxon>Cardueae</taxon>
        <taxon>Centaureinae</taxon>
        <taxon>Centaurea</taxon>
    </lineage>
</organism>
<evidence type="ECO:0000313" key="2">
    <source>
        <dbReference type="EMBL" id="KAJ9560694.1"/>
    </source>
</evidence>
<name>A0AA38TIK0_9ASTR</name>
<evidence type="ECO:0000313" key="3">
    <source>
        <dbReference type="Proteomes" id="UP001172457"/>
    </source>
</evidence>
<dbReference type="PANTHER" id="PTHR12111">
    <property type="entry name" value="SPLICING FACTOR YJU2"/>
    <property type="match status" value="1"/>
</dbReference>
<dbReference type="Proteomes" id="UP001172457">
    <property type="component" value="Chromosome 2"/>
</dbReference>
<accession>A0AA38TIK0</accession>